<name>A0A226F3F0_FOLCA</name>
<reference evidence="2 3" key="1">
    <citation type="submission" date="2015-12" db="EMBL/GenBank/DDBJ databases">
        <title>The genome of Folsomia candida.</title>
        <authorList>
            <person name="Faddeeva A."/>
            <person name="Derks M.F."/>
            <person name="Anvar Y."/>
            <person name="Smit S."/>
            <person name="Van Straalen N."/>
            <person name="Roelofs D."/>
        </authorList>
    </citation>
    <scope>NUCLEOTIDE SEQUENCE [LARGE SCALE GENOMIC DNA]</scope>
    <source>
        <strain evidence="2 3">VU population</strain>
        <tissue evidence="2">Whole body</tissue>
    </source>
</reference>
<proteinExistence type="predicted"/>
<feature type="non-terminal residue" evidence="2">
    <location>
        <position position="1"/>
    </location>
</feature>
<feature type="compositionally biased region" description="Basic residues" evidence="1">
    <location>
        <begin position="48"/>
        <end position="57"/>
    </location>
</feature>
<feature type="region of interest" description="Disordered" evidence="1">
    <location>
        <begin position="34"/>
        <end position="109"/>
    </location>
</feature>
<organism evidence="2 3">
    <name type="scientific">Folsomia candida</name>
    <name type="common">Springtail</name>
    <dbReference type="NCBI Taxonomy" id="158441"/>
    <lineage>
        <taxon>Eukaryota</taxon>
        <taxon>Metazoa</taxon>
        <taxon>Ecdysozoa</taxon>
        <taxon>Arthropoda</taxon>
        <taxon>Hexapoda</taxon>
        <taxon>Collembola</taxon>
        <taxon>Entomobryomorpha</taxon>
        <taxon>Isotomoidea</taxon>
        <taxon>Isotomidae</taxon>
        <taxon>Proisotominae</taxon>
        <taxon>Folsomia</taxon>
    </lineage>
</organism>
<dbReference type="AlphaFoldDB" id="A0A226F3F0"/>
<dbReference type="EMBL" id="LNIX01000001">
    <property type="protein sequence ID" value="OXA63944.1"/>
    <property type="molecule type" value="Genomic_DNA"/>
</dbReference>
<comment type="caution">
    <text evidence="2">The sequence shown here is derived from an EMBL/GenBank/DDBJ whole genome shotgun (WGS) entry which is preliminary data.</text>
</comment>
<feature type="compositionally biased region" description="Low complexity" evidence="1">
    <location>
        <begin position="98"/>
        <end position="107"/>
    </location>
</feature>
<protein>
    <submittedName>
        <fullName evidence="2">Uncharacterized protein</fullName>
    </submittedName>
</protein>
<evidence type="ECO:0000256" key="1">
    <source>
        <dbReference type="SAM" id="MobiDB-lite"/>
    </source>
</evidence>
<accession>A0A226F3F0</accession>
<gene>
    <name evidence="2" type="ORF">Fcan01_02834</name>
</gene>
<keyword evidence="3" id="KW-1185">Reference proteome</keyword>
<evidence type="ECO:0000313" key="3">
    <source>
        <dbReference type="Proteomes" id="UP000198287"/>
    </source>
</evidence>
<evidence type="ECO:0000313" key="2">
    <source>
        <dbReference type="EMBL" id="OXA63944.1"/>
    </source>
</evidence>
<dbReference type="Proteomes" id="UP000198287">
    <property type="component" value="Unassembled WGS sequence"/>
</dbReference>
<feature type="compositionally biased region" description="Basic and acidic residues" evidence="1">
    <location>
        <begin position="83"/>
        <end position="97"/>
    </location>
</feature>
<sequence>CVNLLREILVNNITTIVNLYLFRSSDEVADEQQVLDVSDDEAPSTSAFRRRHQKARRLSSSSENESSPERIEAAAPPPETPDESLKEKSRDRGRDESSSSGFFDDSGASYVDSDEEVQILDALPAAAEPVMMVEKPFLKARQRFVPSTASSSSSITTPTLTVDSLRAGAKVVHPGVISCFPGKTYTGLDKDEIKEYNRLAHQRSKHIKVSPSTPWVPVLEPKFKKDDGTGIHPSLLSCFSGLKAELDDVQLREYNRLAKQRSRHLKTNPLTPWVPALLRRIYQHKTEFDEKFGKLGILRPGDAPSQKLLEYLGLDPDTRFLSSGM</sequence>